<evidence type="ECO:0000313" key="2">
    <source>
        <dbReference type="Proteomes" id="UP000024635"/>
    </source>
</evidence>
<dbReference type="Gene3D" id="3.30.420.10">
    <property type="entry name" value="Ribonuclease H-like superfamily/Ribonuclease H"/>
    <property type="match status" value="1"/>
</dbReference>
<protein>
    <submittedName>
        <fullName evidence="1">Uncharacterized protein</fullName>
    </submittedName>
</protein>
<dbReference type="GO" id="GO:0003676">
    <property type="term" value="F:nucleic acid binding"/>
    <property type="evidence" value="ECO:0007669"/>
    <property type="project" value="InterPro"/>
</dbReference>
<name>A0A016WS65_9BILA</name>
<dbReference type="AlphaFoldDB" id="A0A016WS65"/>
<keyword evidence="2" id="KW-1185">Reference proteome</keyword>
<evidence type="ECO:0000313" key="1">
    <source>
        <dbReference type="EMBL" id="EYC42649.1"/>
    </source>
</evidence>
<sequence>MISTWCDCKGIIHCQKLLDFEWEVMTSVLCRPDLVPRDYQLLLTISNALQRKACDDEDDLDCCLSNFFEPVPV</sequence>
<reference evidence="2" key="1">
    <citation type="journal article" date="2015" name="Nat. Genet.">
        <title>The genome and transcriptome of the zoonotic hookworm Ancylostoma ceylanicum identify infection-specific gene families.</title>
        <authorList>
            <person name="Schwarz E.M."/>
            <person name="Hu Y."/>
            <person name="Antoshechkin I."/>
            <person name="Miller M.M."/>
            <person name="Sternberg P.W."/>
            <person name="Aroian R.V."/>
        </authorList>
    </citation>
    <scope>NUCLEOTIDE SEQUENCE</scope>
    <source>
        <strain evidence="2">HY135</strain>
    </source>
</reference>
<gene>
    <name evidence="1" type="primary">Acey_s0522.g2885</name>
    <name evidence="1" type="ORF">Y032_0522g2885</name>
</gene>
<dbReference type="EMBL" id="JARK01000122">
    <property type="protein sequence ID" value="EYC42649.1"/>
    <property type="molecule type" value="Genomic_DNA"/>
</dbReference>
<comment type="caution">
    <text evidence="1">The sequence shown here is derived from an EMBL/GenBank/DDBJ whole genome shotgun (WGS) entry which is preliminary data.</text>
</comment>
<dbReference type="InterPro" id="IPR036397">
    <property type="entry name" value="RNaseH_sf"/>
</dbReference>
<proteinExistence type="predicted"/>
<accession>A0A016WS65</accession>
<organism evidence="1 2">
    <name type="scientific">Ancylostoma ceylanicum</name>
    <dbReference type="NCBI Taxonomy" id="53326"/>
    <lineage>
        <taxon>Eukaryota</taxon>
        <taxon>Metazoa</taxon>
        <taxon>Ecdysozoa</taxon>
        <taxon>Nematoda</taxon>
        <taxon>Chromadorea</taxon>
        <taxon>Rhabditida</taxon>
        <taxon>Rhabditina</taxon>
        <taxon>Rhabditomorpha</taxon>
        <taxon>Strongyloidea</taxon>
        <taxon>Ancylostomatidae</taxon>
        <taxon>Ancylostomatinae</taxon>
        <taxon>Ancylostoma</taxon>
    </lineage>
</organism>
<dbReference type="Proteomes" id="UP000024635">
    <property type="component" value="Unassembled WGS sequence"/>
</dbReference>